<feature type="transmembrane region" description="Helical" evidence="12">
    <location>
        <begin position="193"/>
        <end position="215"/>
    </location>
</feature>
<feature type="transmembrane region" description="Helical" evidence="12">
    <location>
        <begin position="254"/>
        <end position="274"/>
    </location>
</feature>
<gene>
    <name evidence="13" type="ORF">O3M35_009604</name>
</gene>
<keyword evidence="9" id="KW-0496">Mitochondrion</keyword>
<feature type="region of interest" description="Disordered" evidence="11">
    <location>
        <begin position="736"/>
        <end position="784"/>
    </location>
</feature>
<evidence type="ECO:0000256" key="4">
    <source>
        <dbReference type="ARBA" id="ARBA00022428"/>
    </source>
</evidence>
<feature type="region of interest" description="Disordered" evidence="11">
    <location>
        <begin position="431"/>
        <end position="500"/>
    </location>
</feature>
<evidence type="ECO:0000256" key="11">
    <source>
        <dbReference type="SAM" id="MobiDB-lite"/>
    </source>
</evidence>
<evidence type="ECO:0000256" key="6">
    <source>
        <dbReference type="ARBA" id="ARBA00022679"/>
    </source>
</evidence>
<accession>A0AAW1D3K5</accession>
<dbReference type="GO" id="GO:0000139">
    <property type="term" value="C:Golgi membrane"/>
    <property type="evidence" value="ECO:0007669"/>
    <property type="project" value="TreeGrafter"/>
</dbReference>
<keyword evidence="10 12" id="KW-0472">Membrane</keyword>
<proteinExistence type="inferred from homology"/>
<dbReference type="CDD" id="cd13962">
    <property type="entry name" value="PT_UbiA_UBIAD1"/>
    <property type="match status" value="1"/>
</dbReference>
<dbReference type="FunFam" id="1.10.357.140:FF:000005">
    <property type="entry name" value="UbiA prenyltransferase domain-containing protein 1"/>
    <property type="match status" value="1"/>
</dbReference>
<feature type="compositionally biased region" description="Polar residues" evidence="11">
    <location>
        <begin position="743"/>
        <end position="756"/>
    </location>
</feature>
<keyword evidence="14" id="KW-1185">Reference proteome</keyword>
<evidence type="ECO:0000256" key="3">
    <source>
        <dbReference type="ARBA" id="ARBA00005985"/>
    </source>
</evidence>
<feature type="compositionally biased region" description="Acidic residues" evidence="11">
    <location>
        <begin position="994"/>
        <end position="1013"/>
    </location>
</feature>
<keyword evidence="4" id="KW-0474">Menaquinone biosynthesis</keyword>
<dbReference type="Pfam" id="PF01040">
    <property type="entry name" value="UbiA"/>
    <property type="match status" value="1"/>
</dbReference>
<organism evidence="13 14">
    <name type="scientific">Rhynocoris fuscipes</name>
    <dbReference type="NCBI Taxonomy" id="488301"/>
    <lineage>
        <taxon>Eukaryota</taxon>
        <taxon>Metazoa</taxon>
        <taxon>Ecdysozoa</taxon>
        <taxon>Arthropoda</taxon>
        <taxon>Hexapoda</taxon>
        <taxon>Insecta</taxon>
        <taxon>Pterygota</taxon>
        <taxon>Neoptera</taxon>
        <taxon>Paraneoptera</taxon>
        <taxon>Hemiptera</taxon>
        <taxon>Heteroptera</taxon>
        <taxon>Panheteroptera</taxon>
        <taxon>Cimicomorpha</taxon>
        <taxon>Reduviidae</taxon>
        <taxon>Harpactorinae</taxon>
        <taxon>Harpactorini</taxon>
        <taxon>Rhynocoris</taxon>
    </lineage>
</organism>
<sequence length="1302" mass="146682">MYCNSGTSESKDLDDEPITIKAKCSIKSKVYKMNGDCKNTSPGKVNRPTHLMKLSSYLLALRPWSLSASVMPSLLGCAIAYKYMPTAFVFSWTIMMFTLVTVISVHCAGNVVNTYYDYIKGIDNRKSDDRILVDHILSKDEVVSLGAFLYLAGCLGFVFLAMLSPAKMEHLALVYFGGLSSSFLYTGGIGLKYIALGDVLILIFFGPISVLFAYMSQIGTLEWATIFYAIPLALNTEAIFLSNNTRDLESDRKAGIVTLAILIGHTSSHILYAFLLFTPYIAFVVCAVRYSFWFLLPLITLPSAFRIEKQFRASESMQNVPKQTAKLNLYFGFLYVLAMYRKGTFNNSNESLSEYETHGRISKTPRLIINKLNIPLDSVVLVKGDTVTLVNESSKDLSTKSHNIIDITTSDDDLSNDVIFQNMVIKRFQSNDEKSKLNQSQASDKLDCDQTSSSSSFEKQSGKKYYSYGPKSRRKLLPHPKTIKKKIKPMSTTMGEEKKSEKHLLFESDDCFSATESAVSEQNENSNIDGKMDDIEDQLNESKIVSKTNSYLLSPLKTKNISIDRKNGNNSNKKTIDKDVAEIIAILEDSPVEGDENEKHDISENTSTTTQPEFTPSRTSQRIKNKKVKFSALRLLAGGDIPNTKKKVPTNSIKKTSTPKKSLVKTKANSTADINANNSDLSTIVSEELSSLNKVMNENTEENEDSFDRIKLNKCSPHKPVKQYTHVKKMLATKNKLTENTEKVSQPTEKLTVSSPSKEKETNDLNSINNKKKNKINENRTNGSEEILQKSSLDRENIEIKEGSNKIRVELQGTAQKKIVNITISPKKSLLRHEGMQKDNVKEKKDIELGPDIIIRKVVKSGKKQEIEKTVTTANDENDKTIPKNDNIPSTKTEKSINVVSDVFQNNLIIKNLIYPEKTTKSGIKPIQEVEVPPQIKKFIQETVKNKKPNENSNDSTVSNQKTSTVNKAKKKSELNRKKYETKNKQKVRRMQSSDEEDSDRELELNDTSEPDNSDIQIINNTLDDDDDDEEDDRTTVGDSSTDKITKKSNAESKKHSKEEILSTNVTRVGGKKTAKVMPLRQVKLPLKSDLIKKSSNDKFKPINEKDITVTKTKTTPRLSSPTELSIGGKRNYKNAFEKYFICTERIYEHNDSLDSDSSSDDDTLFSHFIDLRRRNKSNKEIIDETVIIENNEEILNQPENSSEQINIEDNSVISELGEVLKGIIATDLPKWTCHTLPENSVICLLLLERETNGTYDVKKSIEIDANFNANIYVDKKLVNEYCGIYDSYESIKNLIYQVELL</sequence>
<dbReference type="GO" id="GO:0009234">
    <property type="term" value="P:menaquinone biosynthetic process"/>
    <property type="evidence" value="ECO:0007669"/>
    <property type="project" value="UniProtKB-KW"/>
</dbReference>
<evidence type="ECO:0008006" key="15">
    <source>
        <dbReference type="Google" id="ProtNLM"/>
    </source>
</evidence>
<dbReference type="EMBL" id="JAPXFL010000006">
    <property type="protein sequence ID" value="KAK9505588.1"/>
    <property type="molecule type" value="Genomic_DNA"/>
</dbReference>
<dbReference type="InterPro" id="IPR044878">
    <property type="entry name" value="UbiA_sf"/>
</dbReference>
<dbReference type="GO" id="GO:0004659">
    <property type="term" value="F:prenyltransferase activity"/>
    <property type="evidence" value="ECO:0007669"/>
    <property type="project" value="UniProtKB-KW"/>
</dbReference>
<dbReference type="GO" id="GO:0005783">
    <property type="term" value="C:endoplasmic reticulum"/>
    <property type="evidence" value="ECO:0007669"/>
    <property type="project" value="TreeGrafter"/>
</dbReference>
<feature type="transmembrane region" description="Helical" evidence="12">
    <location>
        <begin position="142"/>
        <end position="164"/>
    </location>
</feature>
<evidence type="ECO:0000256" key="2">
    <source>
        <dbReference type="ARBA" id="ARBA00004863"/>
    </source>
</evidence>
<feature type="transmembrane region" description="Helical" evidence="12">
    <location>
        <begin position="170"/>
        <end position="186"/>
    </location>
</feature>
<evidence type="ECO:0000256" key="1">
    <source>
        <dbReference type="ARBA" id="ARBA00004225"/>
    </source>
</evidence>
<feature type="region of interest" description="Disordered" evidence="11">
    <location>
        <begin position="590"/>
        <end position="625"/>
    </location>
</feature>
<feature type="compositionally biased region" description="Basic and acidic residues" evidence="11">
    <location>
        <begin position="972"/>
        <end position="984"/>
    </location>
</feature>
<protein>
    <recommendedName>
        <fullName evidence="15">UbiA prenyltransferase domain-containing protein 1</fullName>
    </recommendedName>
</protein>
<dbReference type="PANTHER" id="PTHR13929:SF0">
    <property type="entry name" value="UBIA PRENYLTRANSFERASE DOMAIN-CONTAINING PROTEIN 1"/>
    <property type="match status" value="1"/>
</dbReference>
<reference evidence="13 14" key="1">
    <citation type="submission" date="2022-12" db="EMBL/GenBank/DDBJ databases">
        <title>Chromosome-level genome assembly of true bugs.</title>
        <authorList>
            <person name="Ma L."/>
            <person name="Li H."/>
        </authorList>
    </citation>
    <scope>NUCLEOTIDE SEQUENCE [LARGE SCALE GENOMIC DNA]</scope>
    <source>
        <strain evidence="13">Lab_2022b</strain>
    </source>
</reference>
<comment type="similarity">
    <text evidence="3">Belongs to the UbiA prenyltransferase family.</text>
</comment>
<evidence type="ECO:0000256" key="12">
    <source>
        <dbReference type="SAM" id="Phobius"/>
    </source>
</evidence>
<feature type="region of interest" description="Disordered" evidence="11">
    <location>
        <begin position="641"/>
        <end position="663"/>
    </location>
</feature>
<keyword evidence="6" id="KW-0808">Transferase</keyword>
<keyword evidence="7 12" id="KW-0812">Transmembrane</keyword>
<feature type="compositionally biased region" description="Polar residues" evidence="11">
    <location>
        <begin position="604"/>
        <end position="620"/>
    </location>
</feature>
<name>A0AAW1D3K5_9HEMI</name>
<dbReference type="PANTHER" id="PTHR13929">
    <property type="entry name" value="1,4-DIHYDROXY-2-NAPHTHOATE OCTAPRENYLTRANSFERASE"/>
    <property type="match status" value="1"/>
</dbReference>
<dbReference type="GO" id="GO:0031966">
    <property type="term" value="C:mitochondrial membrane"/>
    <property type="evidence" value="ECO:0007669"/>
    <property type="project" value="UniProtKB-SubCell"/>
</dbReference>
<feature type="transmembrane region" description="Helical" evidence="12">
    <location>
        <begin position="87"/>
        <end position="116"/>
    </location>
</feature>
<keyword evidence="8 12" id="KW-1133">Transmembrane helix</keyword>
<evidence type="ECO:0000256" key="5">
    <source>
        <dbReference type="ARBA" id="ARBA00022602"/>
    </source>
</evidence>
<comment type="subcellular location">
    <subcellularLocation>
        <location evidence="1">Mitochondrion membrane</location>
        <topology evidence="1">Multi-pass membrane protein</topology>
    </subcellularLocation>
</comment>
<evidence type="ECO:0000256" key="8">
    <source>
        <dbReference type="ARBA" id="ARBA00022989"/>
    </source>
</evidence>
<dbReference type="InterPro" id="IPR026046">
    <property type="entry name" value="UBIAD1"/>
</dbReference>
<feature type="transmembrane region" description="Helical" evidence="12">
    <location>
        <begin position="280"/>
        <end position="305"/>
    </location>
</feature>
<keyword evidence="5" id="KW-0637">Prenyltransferase</keyword>
<evidence type="ECO:0000256" key="7">
    <source>
        <dbReference type="ARBA" id="ARBA00022692"/>
    </source>
</evidence>
<dbReference type="NCBIfam" id="TIGR00751">
    <property type="entry name" value="menA"/>
    <property type="match status" value="1"/>
</dbReference>
<dbReference type="GO" id="GO:0042371">
    <property type="term" value="P:vitamin K biosynthetic process"/>
    <property type="evidence" value="ECO:0007669"/>
    <property type="project" value="TreeGrafter"/>
</dbReference>
<dbReference type="Gene3D" id="1.10.357.140">
    <property type="entry name" value="UbiA prenyltransferase"/>
    <property type="match status" value="1"/>
</dbReference>
<feature type="transmembrane region" description="Helical" evidence="12">
    <location>
        <begin position="221"/>
        <end position="242"/>
    </location>
</feature>
<dbReference type="Proteomes" id="UP001461498">
    <property type="component" value="Unassembled WGS sequence"/>
</dbReference>
<feature type="compositionally biased region" description="Polar residues" evidence="11">
    <location>
        <begin position="649"/>
        <end position="660"/>
    </location>
</feature>
<comment type="pathway">
    <text evidence="2">Quinol/quinone metabolism; menaquinone biosynthesis.</text>
</comment>
<feature type="compositionally biased region" description="Basic and acidic residues" evidence="11">
    <location>
        <begin position="1041"/>
        <end position="1060"/>
    </location>
</feature>
<evidence type="ECO:0000313" key="13">
    <source>
        <dbReference type="EMBL" id="KAK9505588.1"/>
    </source>
</evidence>
<feature type="transmembrane region" description="Helical" evidence="12">
    <location>
        <begin position="57"/>
        <end position="81"/>
    </location>
</feature>
<comment type="caution">
    <text evidence="13">The sequence shown here is derived from an EMBL/GenBank/DDBJ whole genome shotgun (WGS) entry which is preliminary data.</text>
</comment>
<feature type="compositionally biased region" description="Basic residues" evidence="11">
    <location>
        <begin position="471"/>
        <end position="488"/>
    </location>
</feature>
<evidence type="ECO:0000256" key="9">
    <source>
        <dbReference type="ARBA" id="ARBA00023128"/>
    </source>
</evidence>
<feature type="compositionally biased region" description="Acidic residues" evidence="11">
    <location>
        <begin position="1023"/>
        <end position="1033"/>
    </location>
</feature>
<feature type="compositionally biased region" description="Polar residues" evidence="11">
    <location>
        <begin position="951"/>
        <end position="967"/>
    </location>
</feature>
<dbReference type="InterPro" id="IPR000537">
    <property type="entry name" value="UbiA_prenyltransferase"/>
</dbReference>
<evidence type="ECO:0000313" key="14">
    <source>
        <dbReference type="Proteomes" id="UP001461498"/>
    </source>
</evidence>
<evidence type="ECO:0000256" key="10">
    <source>
        <dbReference type="ARBA" id="ARBA00023136"/>
    </source>
</evidence>
<feature type="region of interest" description="Disordered" evidence="11">
    <location>
        <begin position="944"/>
        <end position="1060"/>
    </location>
</feature>